<evidence type="ECO:0000313" key="2">
    <source>
        <dbReference type="Proteomes" id="UP001160301"/>
    </source>
</evidence>
<reference evidence="1 2" key="1">
    <citation type="submission" date="2023-04" db="EMBL/GenBank/DDBJ databases">
        <title>The genome sequence of Polyangium sorediatum DSM14670.</title>
        <authorList>
            <person name="Zhang X."/>
        </authorList>
    </citation>
    <scope>NUCLEOTIDE SEQUENCE [LARGE SCALE GENOMIC DNA]</scope>
    <source>
        <strain evidence="1 2">DSM 14670</strain>
    </source>
</reference>
<accession>A0ABT6P0V1</accession>
<dbReference type="Proteomes" id="UP001160301">
    <property type="component" value="Unassembled WGS sequence"/>
</dbReference>
<dbReference type="InterPro" id="IPR024508">
    <property type="entry name" value="DUF3226"/>
</dbReference>
<sequence length="265" mass="28630">MSVRNAYIVVEGPHDVELVARLLKPLGLKRVQKQPGVDPYWKRLIPTSFPPPPDLDLLRRVSVPFFFQNADVSLAIHAATGESRIAETIEESLSELRPSPGAIGVFLDADQKATPRQRFAELKARLAASKDAPVALADEPGEIAPGPPRTGAFVLPDNEQQGTLEDLLLACAATSYPSLLSAARTLVASVNPEDDAFDRQDMADFTKPAGRNKATVACITGVLRPGKAVQVSIQDNRWLEGASCELPRIKAVRAFLYALLDITGT</sequence>
<gene>
    <name evidence="1" type="ORF">QHF89_30555</name>
</gene>
<name>A0ABT6P0V1_9BACT</name>
<dbReference type="EMBL" id="JARZHI010000035">
    <property type="protein sequence ID" value="MDI1433880.1"/>
    <property type="molecule type" value="Genomic_DNA"/>
</dbReference>
<dbReference type="RefSeq" id="WP_136965464.1">
    <property type="nucleotide sequence ID" value="NZ_JARZHI010000035.1"/>
</dbReference>
<keyword evidence="2" id="KW-1185">Reference proteome</keyword>
<evidence type="ECO:0008006" key="3">
    <source>
        <dbReference type="Google" id="ProtNLM"/>
    </source>
</evidence>
<proteinExistence type="predicted"/>
<dbReference type="Pfam" id="PF11536">
    <property type="entry name" value="DUF3226"/>
    <property type="match status" value="1"/>
</dbReference>
<organism evidence="1 2">
    <name type="scientific">Polyangium sorediatum</name>
    <dbReference type="NCBI Taxonomy" id="889274"/>
    <lineage>
        <taxon>Bacteria</taxon>
        <taxon>Pseudomonadati</taxon>
        <taxon>Myxococcota</taxon>
        <taxon>Polyangia</taxon>
        <taxon>Polyangiales</taxon>
        <taxon>Polyangiaceae</taxon>
        <taxon>Polyangium</taxon>
    </lineage>
</organism>
<comment type="caution">
    <text evidence="1">The sequence shown here is derived from an EMBL/GenBank/DDBJ whole genome shotgun (WGS) entry which is preliminary data.</text>
</comment>
<protein>
    <recommendedName>
        <fullName evidence="3">DUF4276 family protein</fullName>
    </recommendedName>
</protein>
<evidence type="ECO:0000313" key="1">
    <source>
        <dbReference type="EMBL" id="MDI1433880.1"/>
    </source>
</evidence>